<gene>
    <name evidence="8" type="ORF">BacF7301_05115</name>
</gene>
<dbReference type="InterPro" id="IPR056823">
    <property type="entry name" value="TEN-like_YD-shell"/>
</dbReference>
<dbReference type="InterPro" id="IPR031325">
    <property type="entry name" value="RHS_repeat"/>
</dbReference>
<dbReference type="EMBL" id="CP050831">
    <property type="protein sequence ID" value="QIU93569.1"/>
    <property type="molecule type" value="Genomic_DNA"/>
</dbReference>
<dbReference type="InterPro" id="IPR050708">
    <property type="entry name" value="T6SS_VgrG/RHS"/>
</dbReference>
<evidence type="ECO:0000256" key="3">
    <source>
        <dbReference type="ARBA" id="ARBA00022729"/>
    </source>
</evidence>
<dbReference type="InterPro" id="IPR022385">
    <property type="entry name" value="Rhs_assc_core"/>
</dbReference>
<evidence type="ECO:0000256" key="4">
    <source>
        <dbReference type="ARBA" id="ARBA00022737"/>
    </source>
</evidence>
<comment type="subcellular location">
    <subcellularLocation>
        <location evidence="1">Secreted</location>
    </subcellularLocation>
</comment>
<dbReference type="SUPFAM" id="SSF69318">
    <property type="entry name" value="Integrin alpha N-terminal domain"/>
    <property type="match status" value="1"/>
</dbReference>
<protein>
    <recommendedName>
        <fullName evidence="7">Teneurin-like YD-shell domain-containing protein</fullName>
    </recommendedName>
</protein>
<keyword evidence="9" id="KW-1185">Reference proteome</keyword>
<dbReference type="PANTHER" id="PTHR32305:SF15">
    <property type="entry name" value="PROTEIN RHSA-RELATED"/>
    <property type="match status" value="1"/>
</dbReference>
<evidence type="ECO:0000256" key="2">
    <source>
        <dbReference type="ARBA" id="ARBA00022525"/>
    </source>
</evidence>
<dbReference type="GO" id="GO:0005576">
    <property type="term" value="C:extracellular region"/>
    <property type="evidence" value="ECO:0007669"/>
    <property type="project" value="UniProtKB-SubCell"/>
</dbReference>
<proteinExistence type="predicted"/>
<name>A0A6H0KK20_9BACE</name>
<feature type="chain" id="PRO_5026078756" description="Teneurin-like YD-shell domain-containing protein" evidence="6">
    <location>
        <begin position="23"/>
        <end position="2067"/>
    </location>
</feature>
<evidence type="ECO:0000256" key="1">
    <source>
        <dbReference type="ARBA" id="ARBA00004613"/>
    </source>
</evidence>
<evidence type="ECO:0000256" key="5">
    <source>
        <dbReference type="ARBA" id="ARBA00023026"/>
    </source>
</evidence>
<feature type="domain" description="Teneurin-like YD-shell" evidence="7">
    <location>
        <begin position="1646"/>
        <end position="1769"/>
    </location>
</feature>
<dbReference type="InterPro" id="IPR028994">
    <property type="entry name" value="Integrin_alpha_N"/>
</dbReference>
<accession>A0A6H0KK20</accession>
<organism evidence="8 9">
    <name type="scientific">Bacteroides faecium</name>
    <dbReference type="NCBI Taxonomy" id="2715212"/>
    <lineage>
        <taxon>Bacteria</taxon>
        <taxon>Pseudomonadati</taxon>
        <taxon>Bacteroidota</taxon>
        <taxon>Bacteroidia</taxon>
        <taxon>Bacteroidales</taxon>
        <taxon>Bacteroidaceae</taxon>
        <taxon>Bacteroides</taxon>
    </lineage>
</organism>
<dbReference type="Pfam" id="PF13517">
    <property type="entry name" value="FG-GAP_3"/>
    <property type="match status" value="1"/>
</dbReference>
<dbReference type="InterPro" id="IPR013517">
    <property type="entry name" value="FG-GAP"/>
</dbReference>
<dbReference type="PANTHER" id="PTHR32305">
    <property type="match status" value="1"/>
</dbReference>
<evidence type="ECO:0000259" key="7">
    <source>
        <dbReference type="Pfam" id="PF25023"/>
    </source>
</evidence>
<dbReference type="GO" id="GO:0005737">
    <property type="term" value="C:cytoplasm"/>
    <property type="evidence" value="ECO:0007669"/>
    <property type="project" value="InterPro"/>
</dbReference>
<dbReference type="Pfam" id="PF03534">
    <property type="entry name" value="SpvB"/>
    <property type="match status" value="1"/>
</dbReference>
<sequence>MGKIQKLFMIMAGLLTTLSTQAQMEVANTMNDVGEIPIQYALSPSGATTYQIPVDIYPDQEQFQPNLFFSYNSQQGESAVGYGWNIGGLSAITHVAGSIYYDGSTSPLSLTGDKLMLDGVRLIKTGTDTWQTEQGFVCVQKQADGILKVRYPNGNTATFETLPNAPFSYVITGCRNMKGRTIKYVYSQAGNLPYIEKVMYGENDGVYNDSILFSYRQLEGGITRYADGKPIQYSRLLNSVESYHRGKLWRRYLLTYEKEEVNQLVRLDCETENRTLNPLQFEYGSKKSIENYVTSQVHMQHYFPNRMEGTEESKGYKSLVLSRGRFSNNYRSDGLVSYPQLSTYKVVKTSTGGNAQYDSFYDENQTLLVYKELSGNIVTPVFFTAGKGFQQMIPADIEGKGEDVLVKVNYYLDDQGMPMFPKLTVEKLIVSIHGSPVDPNSCVQYTHKSNTYVKDGSLLSPRQREFLLGDFNGDGKTELLAISSCRNHVDRDSKITSNALLIDLKNRTTLFDGDCFDYAFFQEDPFNPTPDKLIAMDYNGDGKTDVCLINRTGTSVYEFTGDGFKLLAYISLKNGGINSSEFNHEDCELLVADMNGDGNMDLILSPRYSRLGEEYKHLGDGICCNACKDEENLSDITTSGYKIYVDPSTGNRCVIDPNATQTVVTYDKGKKWQFLLSTGNSEYSNSNPGFTTYYSELFHGFHETVGQNFMLVDINNDGLPDLLRNVKGTVDLYLNVDGKLSDTPQQRTTISLSNLRAQFASANVAQPYFWAGGLICVDDCYIRIYDYSRKENKERMLHSVTNSHGLKNNHSYEDIMSTTSANYESGNGQFGLKYLSFPYVVMSPHCYVNVCSKKMDGTDILSWDSYKYKNAVFHRSGLGFCGFQQIETTDVINSRQTISTLDPVLRGSEVKLETPTDTITREYVKDVDANRLTLIKLQKEVVRNALNKTETTTECQYNAYGQPIYMAVSKGAFNKEITSNEYLNINDETQYLLGLSLLSVVEKMRSDSVITQSDAIEYDANYLPSRKISSINGREVLEEHFVYDSYLRPVVHEQRSFESTDWLVTTYAYDNQGRISRQTDGMGLSLSYAYDAATGLLSATSDHKGRMTWNEYDEWGAPLAVHYPDGRVKRVTAAWCDVTEPGLYVITTTETGKPTVKTYFDRLNREVRNVQIRFDGKAMKTDTKYNANTGLRERVSQPTTDEQPSLWNRYVYDKFGRCTSVHHASGKIDSHVYGVLVDTITENGIRRIREYDEAGLLVQTTDPAGCIQYYYRPDGSPLVIVAPGEVQTRFYYDDYNRRVAIKDPSAGIRRTVYDKAGNICEETDADGREIIREYDRYGRVTKQVTSDLATVYIYDDTEDLLLSAVSDNGSALYNTYDECGRLKTQREEAPDGKWLQKTYGYTFDGLLESITYISQNGTLATELLSYCNGFLTEVHLADGTQVYRHDEENSLGQLTQLTAGGMQRNYEFNEWGLPVRRSISRTDHTVMFDYSYHFNAVNGNLLNRTDEIRNLLEGFGYDELNRLCSYGDNTVIYDNYGNIRSKGDAGQLAYTNPNRPYGVTGLTPVEDNLVKSGLDITYIAGDRPSVITQDRKRAVLAYNASHDRIRMQFSVNDLTQLTRYYLGGSYELDIDSTGIEERLYLGGSYYDAPAVLVKQNDGLSVYYIHRDYLGSILQIADTQGNVVEENSFDAWGCRRNLLTHEAYVNESAPGLMLGRGFTGHEHLPMFGLINMNARLYDPVLGRFLSPDPYVQMLDNTQAFNRYSYCMNSPLCYVDENGEFFLSILVGTAIGAVVSAISHSVATIAAGQPWDSGGFWKSVGVGAVGGAIGGACGYIGSKWLGDIGNTFGYNMVSNVANLTATNAIFGYDTGWSDVLSTVAGAAIGSALPAFNGVDGGKFANGVSEIGYNTMRGTVTGLASGVVNAAIQKEPDRIWQGIVGGAISGASRSVAMNVIFGAPYKVDKSYGAEGLYRGGGISDLLKAGLGLTMGRNMYVNYKVGGEGTRYHENYHIQQQNETGWAKFYGTTIYEYIKYGFGGMIDVYSTEGTLEYNADRYKDKMTARPWGSTY</sequence>
<keyword evidence="4" id="KW-0677">Repeat</keyword>
<dbReference type="NCBIfam" id="TIGR03696">
    <property type="entry name" value="Rhs_assc_core"/>
    <property type="match status" value="1"/>
</dbReference>
<evidence type="ECO:0000313" key="9">
    <source>
        <dbReference type="Proteomes" id="UP000501780"/>
    </source>
</evidence>
<evidence type="ECO:0000256" key="6">
    <source>
        <dbReference type="SAM" id="SignalP"/>
    </source>
</evidence>
<dbReference type="Pfam" id="PF05593">
    <property type="entry name" value="RHS_repeat"/>
    <property type="match status" value="1"/>
</dbReference>
<dbReference type="Pfam" id="PF25023">
    <property type="entry name" value="TEN_YD-shell"/>
    <property type="match status" value="2"/>
</dbReference>
<dbReference type="Gene3D" id="2.180.10.10">
    <property type="entry name" value="RHS repeat-associated core"/>
    <property type="match status" value="2"/>
</dbReference>
<keyword evidence="2" id="KW-0964">Secreted</keyword>
<keyword evidence="5" id="KW-0843">Virulence</keyword>
<dbReference type="RefSeq" id="WP_167960834.1">
    <property type="nucleotide sequence ID" value="NZ_CP050831.1"/>
</dbReference>
<reference evidence="8 9" key="1">
    <citation type="submission" date="2020-03" db="EMBL/GenBank/DDBJ databases">
        <title>Genomic analysis of Bacteroides faecium CBA7301.</title>
        <authorList>
            <person name="Kim J."/>
            <person name="Roh S.W."/>
        </authorList>
    </citation>
    <scope>NUCLEOTIDE SEQUENCE [LARGE SCALE GENOMIC DNA]</scope>
    <source>
        <strain evidence="8 9">CBA7301</strain>
    </source>
</reference>
<dbReference type="KEGG" id="bfc:BacF7301_05115"/>
<feature type="domain" description="Teneurin-like YD-shell" evidence="7">
    <location>
        <begin position="952"/>
        <end position="1117"/>
    </location>
</feature>
<dbReference type="Proteomes" id="UP000501780">
    <property type="component" value="Chromosome"/>
</dbReference>
<keyword evidence="3 6" id="KW-0732">Signal</keyword>
<evidence type="ECO:0000313" key="8">
    <source>
        <dbReference type="EMBL" id="QIU93569.1"/>
    </source>
</evidence>
<dbReference type="InterPro" id="IPR003284">
    <property type="entry name" value="Sal_SpvB"/>
</dbReference>
<feature type="signal peptide" evidence="6">
    <location>
        <begin position="1"/>
        <end position="22"/>
    </location>
</feature>